<dbReference type="Pfam" id="PF00201">
    <property type="entry name" value="UDPGT"/>
    <property type="match status" value="1"/>
</dbReference>
<sequence>MVARVLVQDTKAAKILTLISFNGKSHFSMFEVLLKALAKRGHQVTVVGFFPLKDPIPNYTDISVEGSLPEVVNNMTVDFFRGLGPFNAVMILYKLHVEMCSIVMDHPNVQKLIRSDEKFDLIITQIFSPDCFLGFSHRFNAPVISLTTSVAVPWGNDRIGNPDHPAYIPNCILPYTQYMSFSQRLVNTVLTQVLKLAQYYYSDLTIDELTRKHLGPDVPPLSELKKNTSLILVNSHFTINIPRPAVPAFVEVGGMHIKSGGKLPDDLKAYLDEAKDGVIYFSLGSMIRSETLPREKVQAFIDTFAKLPQKVLWKIDNITGLPHNVRTSKWLPQYEVLCHPNVRAFITHGGQFGTQEGVHAGVPMIGIPLGFDQVLNIMNYVTKGVAVELDYESISEETVSNALSKVLYDPSYRRNAKQLSELFRDRPQSALDTAVYWTEYVIRYRGAPHLQTAAVEMPLYQYLLLDVIAVLLLCAILFGVALYCGFKIIFKIISDTLRQMRVAKNKVNGKEE</sequence>
<comment type="similarity">
    <text evidence="1 4">Belongs to the UDP-glycosyltransferase family.</text>
</comment>
<dbReference type="InterPro" id="IPR035595">
    <property type="entry name" value="UDP_glycos_trans_CS"/>
</dbReference>
<feature type="transmembrane region" description="Helical" evidence="5">
    <location>
        <begin position="462"/>
        <end position="490"/>
    </location>
</feature>
<evidence type="ECO:0000256" key="1">
    <source>
        <dbReference type="ARBA" id="ARBA00009995"/>
    </source>
</evidence>
<keyword evidence="5" id="KW-0472">Membrane</keyword>
<organism evidence="6 7">
    <name type="scientific">Periplaneta americana</name>
    <name type="common">American cockroach</name>
    <name type="synonym">Blatta americana</name>
    <dbReference type="NCBI Taxonomy" id="6978"/>
    <lineage>
        <taxon>Eukaryota</taxon>
        <taxon>Metazoa</taxon>
        <taxon>Ecdysozoa</taxon>
        <taxon>Arthropoda</taxon>
        <taxon>Hexapoda</taxon>
        <taxon>Insecta</taxon>
        <taxon>Pterygota</taxon>
        <taxon>Neoptera</taxon>
        <taxon>Polyneoptera</taxon>
        <taxon>Dictyoptera</taxon>
        <taxon>Blattodea</taxon>
        <taxon>Blattoidea</taxon>
        <taxon>Blattidae</taxon>
        <taxon>Blattinae</taxon>
        <taxon>Periplaneta</taxon>
    </lineage>
</organism>
<reference evidence="6 7" key="1">
    <citation type="journal article" date="2022" name="Allergy">
        <title>Genome assembly and annotation of Periplaneta americana reveal a comprehensive cockroach allergen profile.</title>
        <authorList>
            <person name="Wang L."/>
            <person name="Xiong Q."/>
            <person name="Saelim N."/>
            <person name="Wang L."/>
            <person name="Nong W."/>
            <person name="Wan A.T."/>
            <person name="Shi M."/>
            <person name="Liu X."/>
            <person name="Cao Q."/>
            <person name="Hui J.H.L."/>
            <person name="Sookrung N."/>
            <person name="Leung T.F."/>
            <person name="Tungtrongchitr A."/>
            <person name="Tsui S.K.W."/>
        </authorList>
    </citation>
    <scope>NUCLEOTIDE SEQUENCE [LARGE SCALE GENOMIC DNA]</scope>
    <source>
        <strain evidence="6">PWHHKU_190912</strain>
    </source>
</reference>
<comment type="catalytic activity">
    <reaction evidence="5">
        <text>glucuronate acceptor + UDP-alpha-D-glucuronate = acceptor beta-D-glucuronoside + UDP + H(+)</text>
        <dbReference type="Rhea" id="RHEA:21032"/>
        <dbReference type="ChEBI" id="CHEBI:15378"/>
        <dbReference type="ChEBI" id="CHEBI:58052"/>
        <dbReference type="ChEBI" id="CHEBI:58223"/>
        <dbReference type="ChEBI" id="CHEBI:132367"/>
        <dbReference type="ChEBI" id="CHEBI:132368"/>
        <dbReference type="EC" id="2.4.1.17"/>
    </reaction>
</comment>
<keyword evidence="3 4" id="KW-0808">Transferase</keyword>
<dbReference type="InterPro" id="IPR002213">
    <property type="entry name" value="UDP_glucos_trans"/>
</dbReference>
<dbReference type="SUPFAM" id="SSF53756">
    <property type="entry name" value="UDP-Glycosyltransferase/glycogen phosphorylase"/>
    <property type="match status" value="1"/>
</dbReference>
<accession>A0ABQ8TSC3</accession>
<dbReference type="PANTHER" id="PTHR48043:SF145">
    <property type="entry name" value="FI06409P-RELATED"/>
    <property type="match status" value="1"/>
</dbReference>
<dbReference type="PROSITE" id="PS00375">
    <property type="entry name" value="UDPGT"/>
    <property type="match status" value="1"/>
</dbReference>
<keyword evidence="7" id="KW-1185">Reference proteome</keyword>
<dbReference type="Proteomes" id="UP001148838">
    <property type="component" value="Unassembled WGS sequence"/>
</dbReference>
<keyword evidence="2 4" id="KW-0328">Glycosyltransferase</keyword>
<dbReference type="CDD" id="cd03784">
    <property type="entry name" value="GT1_Gtf-like"/>
    <property type="match status" value="1"/>
</dbReference>
<dbReference type="PANTHER" id="PTHR48043">
    <property type="entry name" value="EG:EG0003.4 PROTEIN-RELATED"/>
    <property type="match status" value="1"/>
</dbReference>
<evidence type="ECO:0000313" key="7">
    <source>
        <dbReference type="Proteomes" id="UP001148838"/>
    </source>
</evidence>
<name>A0ABQ8TSC3_PERAM</name>
<comment type="subcellular location">
    <subcellularLocation>
        <location evidence="5">Membrane</location>
        <topology evidence="5">Single-pass membrane protein</topology>
    </subcellularLocation>
</comment>
<comment type="caution">
    <text evidence="6">The sequence shown here is derived from an EMBL/GenBank/DDBJ whole genome shotgun (WGS) entry which is preliminary data.</text>
</comment>
<gene>
    <name evidence="6" type="ORF">ANN_00149</name>
</gene>
<evidence type="ECO:0000256" key="5">
    <source>
        <dbReference type="RuleBase" id="RU362059"/>
    </source>
</evidence>
<keyword evidence="5" id="KW-0812">Transmembrane</keyword>
<evidence type="ECO:0000256" key="4">
    <source>
        <dbReference type="RuleBase" id="RU003718"/>
    </source>
</evidence>
<evidence type="ECO:0000256" key="2">
    <source>
        <dbReference type="ARBA" id="ARBA00022676"/>
    </source>
</evidence>
<dbReference type="InterPro" id="IPR050271">
    <property type="entry name" value="UDP-glycosyltransferase"/>
</dbReference>
<dbReference type="EMBL" id="JAJSOF020000003">
    <property type="protein sequence ID" value="KAJ4448758.1"/>
    <property type="molecule type" value="Genomic_DNA"/>
</dbReference>
<keyword evidence="5" id="KW-1133">Transmembrane helix</keyword>
<evidence type="ECO:0000313" key="6">
    <source>
        <dbReference type="EMBL" id="KAJ4448758.1"/>
    </source>
</evidence>
<dbReference type="EC" id="2.4.1.17" evidence="5"/>
<dbReference type="Gene3D" id="3.40.50.2000">
    <property type="entry name" value="Glycogen Phosphorylase B"/>
    <property type="match status" value="2"/>
</dbReference>
<protein>
    <recommendedName>
        <fullName evidence="5">UDP-glucuronosyltransferase</fullName>
        <ecNumber evidence="5">2.4.1.17</ecNumber>
    </recommendedName>
</protein>
<proteinExistence type="inferred from homology"/>
<evidence type="ECO:0000256" key="3">
    <source>
        <dbReference type="ARBA" id="ARBA00022679"/>
    </source>
</evidence>